<comment type="caution">
    <text evidence="2">The sequence shown here is derived from an EMBL/GenBank/DDBJ whole genome shotgun (WGS) entry which is preliminary data.</text>
</comment>
<reference evidence="2 3" key="1">
    <citation type="submission" date="2023-08" db="EMBL/GenBank/DDBJ databases">
        <title>A Necator americanus chromosomal reference genome.</title>
        <authorList>
            <person name="Ilik V."/>
            <person name="Petrzelkova K.J."/>
            <person name="Pardy F."/>
            <person name="Fuh T."/>
            <person name="Niatou-Singa F.S."/>
            <person name="Gouil Q."/>
            <person name="Baker L."/>
            <person name="Ritchie M.E."/>
            <person name="Jex A.R."/>
            <person name="Gazzola D."/>
            <person name="Li H."/>
            <person name="Toshio Fujiwara R."/>
            <person name="Zhan B."/>
            <person name="Aroian R.V."/>
            <person name="Pafco B."/>
            <person name="Schwarz E.M."/>
        </authorList>
    </citation>
    <scope>NUCLEOTIDE SEQUENCE [LARGE SCALE GENOMIC DNA]</scope>
    <source>
        <strain evidence="2 3">Aroian</strain>
        <tissue evidence="2">Whole animal</tissue>
    </source>
</reference>
<protein>
    <recommendedName>
        <fullName evidence="1">DUF5641 domain-containing protein</fullName>
    </recommendedName>
</protein>
<dbReference type="PANTHER" id="PTHR47331">
    <property type="entry name" value="PHD-TYPE DOMAIN-CONTAINING PROTEIN"/>
    <property type="match status" value="1"/>
</dbReference>
<feature type="domain" description="DUF5641" evidence="1">
    <location>
        <begin position="208"/>
        <end position="301"/>
    </location>
</feature>
<proteinExistence type="predicted"/>
<gene>
    <name evidence="2" type="primary">Necator_chrX.g23521</name>
    <name evidence="2" type="ORF">RB195_023357</name>
</gene>
<name>A0ABR1EJR9_NECAM</name>
<dbReference type="InterPro" id="IPR040676">
    <property type="entry name" value="DUF5641"/>
</dbReference>
<evidence type="ECO:0000259" key="1">
    <source>
        <dbReference type="Pfam" id="PF18701"/>
    </source>
</evidence>
<organism evidence="2 3">
    <name type="scientific">Necator americanus</name>
    <name type="common">Human hookworm</name>
    <dbReference type="NCBI Taxonomy" id="51031"/>
    <lineage>
        <taxon>Eukaryota</taxon>
        <taxon>Metazoa</taxon>
        <taxon>Ecdysozoa</taxon>
        <taxon>Nematoda</taxon>
        <taxon>Chromadorea</taxon>
        <taxon>Rhabditida</taxon>
        <taxon>Rhabditina</taxon>
        <taxon>Rhabditomorpha</taxon>
        <taxon>Strongyloidea</taxon>
        <taxon>Ancylostomatidae</taxon>
        <taxon>Bunostominae</taxon>
        <taxon>Necator</taxon>
    </lineage>
</organism>
<keyword evidence="3" id="KW-1185">Reference proteome</keyword>
<dbReference type="Proteomes" id="UP001303046">
    <property type="component" value="Unassembled WGS sequence"/>
</dbReference>
<sequence length="386" mass="44692">MMYGSETWAAPSTVMERLDCTERKLLTWLLGYFWPRVCHDEDLYAEIDVVYRRMTRGKHQHLAPPSKVAKVNRLCFFGHILRRPADRLVQRVLRSSSGSSWKRPPGRKRKFWTEAVKEDLRTLGVARQFRRDARFRRIWNSDEWIDSVQALARHTSAKMRVIASGDDISPPIKSIRSSELFDFRNDPAFEPELIQTAAQAYEALTFSENIATKFWEKWNTEYLIILHEIHRYQMNQKRHVSKIPQIGEIVLFEQESMPRGQWVYGKIEQLVPSADGMRRSAKILMPSHKILQGPVNKVYPLEIRSEPDNQQLVERNSEIMVNGIHMPTAAQSRNHLARTSKSRALNVIREFEADLDRSVTLTSARSTVSCLITASLSFFLINPGDA</sequence>
<dbReference type="EMBL" id="JAVFWL010000006">
    <property type="protein sequence ID" value="KAK6762600.1"/>
    <property type="molecule type" value="Genomic_DNA"/>
</dbReference>
<dbReference type="Pfam" id="PF18701">
    <property type="entry name" value="DUF5641"/>
    <property type="match status" value="1"/>
</dbReference>
<evidence type="ECO:0000313" key="3">
    <source>
        <dbReference type="Proteomes" id="UP001303046"/>
    </source>
</evidence>
<accession>A0ABR1EJR9</accession>
<evidence type="ECO:0000313" key="2">
    <source>
        <dbReference type="EMBL" id="KAK6762600.1"/>
    </source>
</evidence>